<dbReference type="EMBL" id="CAJVPA010000066">
    <property type="protein sequence ID" value="CAG8285256.1"/>
    <property type="molecule type" value="Genomic_DNA"/>
</dbReference>
<feature type="region of interest" description="Disordered" evidence="1">
    <location>
        <begin position="103"/>
        <end position="222"/>
    </location>
</feature>
<evidence type="ECO:0000256" key="1">
    <source>
        <dbReference type="SAM" id="MobiDB-lite"/>
    </source>
</evidence>
<gene>
    <name evidence="2" type="ORF">PSALAMII_LOCUS1554</name>
</gene>
<sequence>MRLRSNAVLDPLAQRQTSRRRRGTRASSAQESEPEATVPGPSSTPATPEGRPAKKAKAQKASPKKDKSVPTPFASLCASPFASLCASPFDSICASLKDCSIASPTKALQTAREERYARRRLRRGSVSPPPASRPSELAPSASPSPVMDLDLSPATEVPSSPRVPQSPDPRDSPGSSAVHSPFTAESPLPFMSTGDEVPSYLLSPTVQDMSSPQAMASPMAMSSPQAMASPMVMSSPQAMASPMVMSSPMAMPSQMDMSSPHTPESPSGSPGSSAVHPPFGFESPTPLMRRGRLVFPSILSPILEVPSSSSASESPMSSPSDSPGSSAVHPPFGFESPTPLMRRGRLVFPSILSPILEVPSSSPASESPSVSAVLSAWMLPCTLGSPTRSISMLGSPIPSLLSSPTPFNRFRSPIAEVASSSDVSETSSISMESSAVNSPFESPTLSARPGFSDAARVLFPMAEAMSALEIVSQRSTPDMVPPESDIFYTPATVPPALEAAVTPAESEPAEDSSSTGSDSPAVAAKLPKPLAPTLHHPDETPADTVIFSPENPLEPHGENPHIDEPLGGPSAQPTSIRTLLKPTRRQPTRGPLRMKAFHYGSATERLSSDRLADPNGKKLTNAPDESRKRSRVDEQDTPMKRHKHTRPTTRHGSMIRTRPRTTYADRTRRRQAEVGGRIHSTIYRVPEYLAQQRADARSAPPSNTEPNDQDTTSPGGAHPTENPIPPPEAPTPSEAPNTPGWGRWMVDGVSRRLTGLVGRPSSPQVANAPHSLATELVQQPVQNEAGRDRADENVNHGGVPTSPPATSPTRDSSTSASRAIVASNPNSPVAGTAGSRNRYGNYDLFGAGFTAEQRARWYINAAPVSLAPVSTAPDSATPDSAAPDSAPAQSPPQQTPTHEAQVSTKRKRQPTPDVIPNPPGCSYGLNDEYFIYSDEDWDAQEANDAKSTPSKEQGTSKKARIESSPKSNHQGQLETPDQSSSPEKRASKRARVERPPNFNYSGHFEVPYSSSEASGSTQSSPLPTAGPPSSPAKRGSRRWRGERPPNFNYSGHFEVPYSSSDATSSPRRTPQSSPATNPSRPQTYDGSYDGSSDALSPDDHQQGPRVILTPRKNSARKRVSPRQDILKTSPVDIELLKRARDQAEQYKPKTPSRLRAAHRFSGGSSLGGGSNRGSLFGREGHRDNKEDAIRRRRLMRKSSLAKACPSGNLNNILWPEHDTWANRLRGFIDKGVVSRAQRRHPGFFRPPKQGAVDACFEEAINQKRADRGRATPGRRTKLSSFDKLWSLKK</sequence>
<proteinExistence type="predicted"/>
<feature type="compositionally biased region" description="Basic residues" evidence="1">
    <location>
        <begin position="640"/>
        <end position="649"/>
    </location>
</feature>
<feature type="compositionally biased region" description="Polar residues" evidence="1">
    <location>
        <begin position="807"/>
        <end position="829"/>
    </location>
</feature>
<feature type="region of interest" description="Disordered" evidence="1">
    <location>
        <begin position="787"/>
        <end position="838"/>
    </location>
</feature>
<feature type="compositionally biased region" description="Low complexity" evidence="1">
    <location>
        <begin position="306"/>
        <end position="328"/>
    </location>
</feature>
<feature type="region of interest" description="Disordered" evidence="1">
    <location>
        <begin position="1159"/>
        <end position="1189"/>
    </location>
</feature>
<feature type="compositionally biased region" description="Low complexity" evidence="1">
    <location>
        <begin position="870"/>
        <end position="888"/>
    </location>
</feature>
<name>A0A9W4IIU6_9EURO</name>
<feature type="compositionally biased region" description="Basic and acidic residues" evidence="1">
    <location>
        <begin position="1178"/>
        <end position="1189"/>
    </location>
</feature>
<comment type="caution">
    <text evidence="2">The sequence shown here is derived from an EMBL/GenBank/DDBJ whole genome shotgun (WGS) entry which is preliminary data.</text>
</comment>
<evidence type="ECO:0000313" key="2">
    <source>
        <dbReference type="EMBL" id="CAG8285256.1"/>
    </source>
</evidence>
<feature type="compositionally biased region" description="Low complexity" evidence="1">
    <location>
        <begin position="246"/>
        <end position="278"/>
    </location>
</feature>
<feature type="compositionally biased region" description="Basic and acidic residues" evidence="1">
    <location>
        <begin position="624"/>
        <end position="639"/>
    </location>
</feature>
<accession>A0A9W4IIU6</accession>
<feature type="region of interest" description="Disordered" evidence="1">
    <location>
        <begin position="500"/>
        <end position="745"/>
    </location>
</feature>
<feature type="region of interest" description="Disordered" evidence="1">
    <location>
        <begin position="868"/>
        <end position="1129"/>
    </location>
</feature>
<feature type="region of interest" description="Disordered" evidence="1">
    <location>
        <begin position="1"/>
        <end position="73"/>
    </location>
</feature>
<reference evidence="2" key="1">
    <citation type="submission" date="2021-07" db="EMBL/GenBank/DDBJ databases">
        <authorList>
            <person name="Branca A.L. A."/>
        </authorList>
    </citation>
    <scope>NUCLEOTIDE SEQUENCE</scope>
</reference>
<feature type="compositionally biased region" description="Basic and acidic residues" evidence="1">
    <location>
        <begin position="982"/>
        <end position="994"/>
    </location>
</feature>
<feature type="compositionally biased region" description="Basic and acidic residues" evidence="1">
    <location>
        <begin position="553"/>
        <end position="564"/>
    </location>
</feature>
<organism evidence="2 3">
    <name type="scientific">Penicillium salamii</name>
    <dbReference type="NCBI Taxonomy" id="1612424"/>
    <lineage>
        <taxon>Eukaryota</taxon>
        <taxon>Fungi</taxon>
        <taxon>Dikarya</taxon>
        <taxon>Ascomycota</taxon>
        <taxon>Pezizomycotina</taxon>
        <taxon>Eurotiomycetes</taxon>
        <taxon>Eurotiomycetidae</taxon>
        <taxon>Eurotiales</taxon>
        <taxon>Aspergillaceae</taxon>
        <taxon>Penicillium</taxon>
    </lineage>
</organism>
<feature type="compositionally biased region" description="Low complexity" evidence="1">
    <location>
        <begin position="133"/>
        <end position="145"/>
    </location>
</feature>
<feature type="compositionally biased region" description="Polar residues" evidence="1">
    <location>
        <begin position="964"/>
        <end position="981"/>
    </location>
</feature>
<protein>
    <submittedName>
        <fullName evidence="2">Uncharacterized protein</fullName>
    </submittedName>
</protein>
<feature type="region of interest" description="Disordered" evidence="1">
    <location>
        <begin position="246"/>
        <end position="283"/>
    </location>
</feature>
<feature type="compositionally biased region" description="Low complexity" evidence="1">
    <location>
        <begin position="1062"/>
        <end position="1076"/>
    </location>
</feature>
<feature type="compositionally biased region" description="Low complexity" evidence="1">
    <location>
        <begin position="1009"/>
        <end position="1020"/>
    </location>
</feature>
<dbReference type="OrthoDB" id="1470350at2759"/>
<dbReference type="Proteomes" id="UP001152646">
    <property type="component" value="Unassembled WGS sequence"/>
</dbReference>
<feature type="compositionally biased region" description="Polar residues" evidence="1">
    <location>
        <begin position="700"/>
        <end position="714"/>
    </location>
</feature>
<feature type="compositionally biased region" description="Low complexity" evidence="1">
    <location>
        <begin position="503"/>
        <end position="532"/>
    </location>
</feature>
<feature type="compositionally biased region" description="Low complexity" evidence="1">
    <location>
        <begin position="208"/>
        <end position="222"/>
    </location>
</feature>
<feature type="region of interest" description="Disordered" evidence="1">
    <location>
        <begin position="306"/>
        <end position="336"/>
    </location>
</feature>
<feature type="compositionally biased region" description="Basic and acidic residues" evidence="1">
    <location>
        <begin position="606"/>
        <end position="616"/>
    </location>
</feature>
<feature type="compositionally biased region" description="Basic and acidic residues" evidence="1">
    <location>
        <begin position="663"/>
        <end position="672"/>
    </location>
</feature>
<evidence type="ECO:0000313" key="3">
    <source>
        <dbReference type="Proteomes" id="UP001152646"/>
    </source>
</evidence>
<feature type="compositionally biased region" description="Polar residues" evidence="1">
    <location>
        <begin position="1077"/>
        <end position="1094"/>
    </location>
</feature>